<keyword evidence="1 5" id="KW-0240">DNA-directed RNA polymerase</keyword>
<dbReference type="GO" id="GO:0003899">
    <property type="term" value="F:DNA-directed RNA polymerase activity"/>
    <property type="evidence" value="ECO:0007669"/>
    <property type="project" value="UniProtKB-UniRule"/>
</dbReference>
<accession>A0A1G8G279</accession>
<evidence type="ECO:0000313" key="7">
    <source>
        <dbReference type="Proteomes" id="UP000199017"/>
    </source>
</evidence>
<keyword evidence="2 5" id="KW-0808">Transferase</keyword>
<evidence type="ECO:0000313" key="6">
    <source>
        <dbReference type="EMBL" id="SDH88346.1"/>
    </source>
</evidence>
<gene>
    <name evidence="5" type="primary">rpoY</name>
    <name evidence="6" type="ORF">SAMN05216352_103187</name>
</gene>
<name>A0A1G8G279_9BACI</name>
<reference evidence="6 7" key="1">
    <citation type="submission" date="2016-10" db="EMBL/GenBank/DDBJ databases">
        <authorList>
            <person name="de Groot N.N."/>
        </authorList>
    </citation>
    <scope>NUCLEOTIDE SEQUENCE [LARGE SCALE GENOMIC DNA]</scope>
    <source>
        <strain evidence="7">P4B,CCM 7963,CECT 7998,DSM 25260,IBRC-M 10614,KCTC 13821</strain>
    </source>
</reference>
<evidence type="ECO:0000256" key="5">
    <source>
        <dbReference type="HAMAP-Rule" id="MF_01553"/>
    </source>
</evidence>
<keyword evidence="3 5" id="KW-0548">Nucleotidyltransferase</keyword>
<organism evidence="6 7">
    <name type="scientific">Alteribacillus bidgolensis</name>
    <dbReference type="NCBI Taxonomy" id="930129"/>
    <lineage>
        <taxon>Bacteria</taxon>
        <taxon>Bacillati</taxon>
        <taxon>Bacillota</taxon>
        <taxon>Bacilli</taxon>
        <taxon>Bacillales</taxon>
        <taxon>Bacillaceae</taxon>
        <taxon>Alteribacillus</taxon>
    </lineage>
</organism>
<comment type="similarity">
    <text evidence="5">Belongs to the RNA polymerase subunit epsilon family.</text>
</comment>
<dbReference type="Pfam" id="PF07288">
    <property type="entry name" value="RpoY"/>
    <property type="match status" value="1"/>
</dbReference>
<dbReference type="GO" id="GO:0006351">
    <property type="term" value="P:DNA-templated transcription"/>
    <property type="evidence" value="ECO:0007669"/>
    <property type="project" value="UniProtKB-UniRule"/>
</dbReference>
<dbReference type="HAMAP" id="MF_01553">
    <property type="entry name" value="RNApol_bact_RpoY"/>
    <property type="match status" value="1"/>
</dbReference>
<comment type="catalytic activity">
    <reaction evidence="5">
        <text>RNA(n) + a ribonucleoside 5'-triphosphate = RNA(n+1) + diphosphate</text>
        <dbReference type="Rhea" id="RHEA:21248"/>
        <dbReference type="Rhea" id="RHEA-COMP:14527"/>
        <dbReference type="Rhea" id="RHEA-COMP:17342"/>
        <dbReference type="ChEBI" id="CHEBI:33019"/>
        <dbReference type="ChEBI" id="CHEBI:61557"/>
        <dbReference type="ChEBI" id="CHEBI:140395"/>
        <dbReference type="EC" id="2.7.7.6"/>
    </reaction>
</comment>
<evidence type="ECO:0000256" key="1">
    <source>
        <dbReference type="ARBA" id="ARBA00022478"/>
    </source>
</evidence>
<dbReference type="STRING" id="930129.SAMN05216352_103187"/>
<protein>
    <recommendedName>
        <fullName evidence="5">DNA-directed RNA polymerase subunit epsilon</fullName>
        <shortName evidence="5">RNAP epsilon subunit</shortName>
        <ecNumber evidence="5">2.7.7.6</ecNumber>
    </recommendedName>
    <alternativeName>
        <fullName evidence="5">RNA polymerase epsilon subunit</fullName>
    </alternativeName>
    <alternativeName>
        <fullName evidence="5">Transcriptase subunit epsilon</fullName>
    </alternativeName>
</protein>
<comment type="function">
    <text evidence="5">A non-essential component of RNA polymerase (RNAP).</text>
</comment>
<evidence type="ECO:0000256" key="2">
    <source>
        <dbReference type="ARBA" id="ARBA00022679"/>
    </source>
</evidence>
<sequence length="69" mass="8416">MIYKVFYQKNFQEVPVRENTDAMFIEAETEREVRRKLADKNYNIELVQPVSENLLKFEEKNEDFKVEKL</sequence>
<dbReference type="InterPro" id="IPR009907">
    <property type="entry name" value="RpoY"/>
</dbReference>
<dbReference type="EC" id="2.7.7.6" evidence="5"/>
<evidence type="ECO:0000256" key="3">
    <source>
        <dbReference type="ARBA" id="ARBA00022695"/>
    </source>
</evidence>
<dbReference type="AlphaFoldDB" id="A0A1G8G279"/>
<dbReference type="Gene3D" id="3.10.20.730">
    <property type="entry name" value="RNAP, epsilon subunit-like"/>
    <property type="match status" value="1"/>
</dbReference>
<dbReference type="NCBIfam" id="NF010188">
    <property type="entry name" value="PRK13667.1"/>
    <property type="match status" value="1"/>
</dbReference>
<comment type="subunit">
    <text evidence="5">RNAP is composed of a core of 2 alpha, a beta and a beta' subunit. The core is associated with a delta subunit, and at least one of epsilon or omega. When a sigma factor is associated with the core the holoenzyme is formed, which can initiate transcription.</text>
</comment>
<proteinExistence type="inferred from homology"/>
<dbReference type="OrthoDB" id="2147503at2"/>
<dbReference type="RefSeq" id="WP_091582609.1">
    <property type="nucleotide sequence ID" value="NZ_FNDU01000003.1"/>
</dbReference>
<dbReference type="GO" id="GO:0000428">
    <property type="term" value="C:DNA-directed RNA polymerase complex"/>
    <property type="evidence" value="ECO:0007669"/>
    <property type="project" value="UniProtKB-KW"/>
</dbReference>
<dbReference type="GO" id="GO:0003677">
    <property type="term" value="F:DNA binding"/>
    <property type="evidence" value="ECO:0007669"/>
    <property type="project" value="UniProtKB-UniRule"/>
</dbReference>
<keyword evidence="4 5" id="KW-0804">Transcription</keyword>
<evidence type="ECO:0000256" key="4">
    <source>
        <dbReference type="ARBA" id="ARBA00023163"/>
    </source>
</evidence>
<keyword evidence="7" id="KW-1185">Reference proteome</keyword>
<dbReference type="Proteomes" id="UP000199017">
    <property type="component" value="Unassembled WGS sequence"/>
</dbReference>
<dbReference type="EMBL" id="FNDU01000003">
    <property type="protein sequence ID" value="SDH88346.1"/>
    <property type="molecule type" value="Genomic_DNA"/>
</dbReference>